<dbReference type="Proteomes" id="UP000007967">
    <property type="component" value="Chromosome"/>
</dbReference>
<dbReference type="Pfam" id="PF13563">
    <property type="entry name" value="2_5_RNA_ligase2"/>
    <property type="match status" value="1"/>
</dbReference>
<dbReference type="InterPro" id="IPR009097">
    <property type="entry name" value="Cyclic_Pdiesterase"/>
</dbReference>
<accession>D2PTP3</accession>
<organism evidence="1 2">
    <name type="scientific">Kribbella flavida (strain DSM 17836 / JCM 10339 / NBRC 14399)</name>
    <dbReference type="NCBI Taxonomy" id="479435"/>
    <lineage>
        <taxon>Bacteria</taxon>
        <taxon>Bacillati</taxon>
        <taxon>Actinomycetota</taxon>
        <taxon>Actinomycetes</taxon>
        <taxon>Propionibacteriales</taxon>
        <taxon>Kribbellaceae</taxon>
        <taxon>Kribbella</taxon>
    </lineage>
</organism>
<gene>
    <name evidence="1" type="ordered locus">Kfla_2280</name>
</gene>
<proteinExistence type="predicted"/>
<dbReference type="Gene3D" id="3.90.1140.10">
    <property type="entry name" value="Cyclic phosphodiesterase"/>
    <property type="match status" value="1"/>
</dbReference>
<protein>
    <recommendedName>
        <fullName evidence="3">2'-5' RNA ligase</fullName>
    </recommendedName>
</protein>
<evidence type="ECO:0000313" key="1">
    <source>
        <dbReference type="EMBL" id="ADB31356.1"/>
    </source>
</evidence>
<reference evidence="2" key="1">
    <citation type="submission" date="2009-09" db="EMBL/GenBank/DDBJ databases">
        <title>The complete genome of Kribbella flavida DSM 17836.</title>
        <authorList>
            <consortium name="US DOE Joint Genome Institute (JGI-PGF)"/>
            <person name="Lucas S."/>
            <person name="Copeland A."/>
            <person name="Lapidus A."/>
            <person name="Glavina del Rio T."/>
            <person name="Dalin E."/>
            <person name="Tice H."/>
            <person name="Bruce D."/>
            <person name="Goodwin L."/>
            <person name="Pitluck S."/>
            <person name="Kyrpides N."/>
            <person name="Mavromatis K."/>
            <person name="Ivanova N."/>
            <person name="Saunders E."/>
            <person name="Brettin T."/>
            <person name="Detter J.C."/>
            <person name="Han C."/>
            <person name="Larimer F."/>
            <person name="Land M."/>
            <person name="Hauser L."/>
            <person name="Markowitz V."/>
            <person name="Cheng J.-F."/>
            <person name="Hugenholtz P."/>
            <person name="Woyke T."/>
            <person name="Wu D."/>
            <person name="Pukall R."/>
            <person name="Klenk H.-P."/>
            <person name="Eisen J.A."/>
        </authorList>
    </citation>
    <scope>NUCLEOTIDE SEQUENCE [LARGE SCALE GENOMIC DNA]</scope>
    <source>
        <strain evidence="2">DSM 17836 / JCM 10339 / NBRC 14399</strain>
    </source>
</reference>
<keyword evidence="2" id="KW-1185">Reference proteome</keyword>
<reference evidence="1 2" key="2">
    <citation type="journal article" date="2010" name="Stand. Genomic Sci.">
        <title>Complete genome sequence of Kribbella flavida type strain (IFO 14399).</title>
        <authorList>
            <person name="Pukall R."/>
            <person name="Lapidus A."/>
            <person name="Glavina Del Rio T."/>
            <person name="Copeland A."/>
            <person name="Tice H."/>
            <person name="Cheng J.-F."/>
            <person name="Lucas S."/>
            <person name="Chen F."/>
            <person name="Nolan M."/>
            <person name="LaButti K."/>
            <person name="Pati A."/>
            <person name="Ivanova N."/>
            <person name="Mavrommatis K."/>
            <person name="Mikhailova N."/>
            <person name="Pitluck S."/>
            <person name="Bruce D."/>
            <person name="Goodwin L."/>
            <person name="Land M."/>
            <person name="Hauser L."/>
            <person name="Chang Y.-J."/>
            <person name="Jeffries C.D."/>
            <person name="Chen A."/>
            <person name="Palaniappan K."/>
            <person name="Chain P."/>
            <person name="Rohde M."/>
            <person name="Goeker M."/>
            <person name="Bristow J."/>
            <person name="Eisen J.A."/>
            <person name="Markowitz V."/>
            <person name="Hugenholtz P."/>
            <person name="Kyrpides N.C."/>
            <person name="Klenk H.-P."/>
            <person name="Brettin T."/>
        </authorList>
    </citation>
    <scope>NUCLEOTIDE SEQUENCE [LARGE SCALE GENOMIC DNA]</scope>
    <source>
        <strain evidence="2">DSM 17836 / JCM 10339 / NBRC 14399</strain>
    </source>
</reference>
<name>D2PTP3_KRIFD</name>
<dbReference type="KEGG" id="kfl:Kfla_2280"/>
<dbReference type="HOGENOM" id="CLU_103761_0_0_11"/>
<dbReference type="eggNOG" id="COG1514">
    <property type="taxonomic scope" value="Bacteria"/>
</dbReference>
<evidence type="ECO:0000313" key="2">
    <source>
        <dbReference type="Proteomes" id="UP000007967"/>
    </source>
</evidence>
<dbReference type="OrthoDB" id="4541754at2"/>
<dbReference type="EMBL" id="CP001736">
    <property type="protein sequence ID" value="ADB31356.1"/>
    <property type="molecule type" value="Genomic_DNA"/>
</dbReference>
<dbReference type="SUPFAM" id="SSF55144">
    <property type="entry name" value="LigT-like"/>
    <property type="match status" value="1"/>
</dbReference>
<dbReference type="RefSeq" id="WP_012919912.1">
    <property type="nucleotide sequence ID" value="NC_013729.1"/>
</dbReference>
<dbReference type="AlphaFoldDB" id="D2PTP3"/>
<sequence length="220" mass="24509">MASAPEWTFRHADQLADHWWWRPGWKVGTRFYTWHINVFEDATPLHRLAASYQAQLSTVPGLDMIPQQWLHLTMQGVGFVEDVSTVQVDALLDAAHSRLAEAEPVKVRFQRPVMRPEAIALPSDPVEPVQQIRHTVRAAIADVLGPDGAPDNADGYQPHISLAYVSTSQPAATALDAINRVTADPADLTINAVSLIEMHRDNRMYEWRTVEAVPLGHSAL</sequence>
<evidence type="ECO:0008006" key="3">
    <source>
        <dbReference type="Google" id="ProtNLM"/>
    </source>
</evidence>